<gene>
    <name evidence="1" type="ORF">KB893_018125</name>
</gene>
<sequence>PASACLMKPMICSVVKRLLRMSVLLDDGLYLASAGTAQWGQVTLNKAWDGAKTLTLDRADDSIEVFNPRLTISMMVQEKVFKAFMDKRGEIARASGHLARYLVAWPASTQGFRFMSLKDPVWEHLPRFHDRAAELLAAAHKRQTSGDHSRKKLSFTPEAKELWVRTQNDIEPRLHQSGDLASVRDFASKSMEITGRVAAILHHFSGQEGDCISMETLERALDVVGWHFDEFISLFGDKNDEPEHVKDVRTLGRYLWSRYWQAGFGMAMRNEVRRCGPIRHQGRFEAALHQLCMDGSIQVKHENAFKGKGKLWIHLNPTVFSRLLPA</sequence>
<dbReference type="Pfam" id="PF13148">
    <property type="entry name" value="DUF3987"/>
    <property type="match status" value="1"/>
</dbReference>
<evidence type="ECO:0000313" key="2">
    <source>
        <dbReference type="Proteomes" id="UP000675747"/>
    </source>
</evidence>
<protein>
    <submittedName>
        <fullName evidence="1">DUF3987 domain-containing protein</fullName>
    </submittedName>
</protein>
<dbReference type="Proteomes" id="UP000675747">
    <property type="component" value="Unassembled WGS sequence"/>
</dbReference>
<feature type="non-terminal residue" evidence="1">
    <location>
        <position position="1"/>
    </location>
</feature>
<proteinExistence type="predicted"/>
<dbReference type="InterPro" id="IPR025048">
    <property type="entry name" value="DUF3987"/>
</dbReference>
<dbReference type="AlphaFoldDB" id="A0AAP2CF62"/>
<organism evidence="1 2">
    <name type="scientific">Coralloluteibacterium stylophorae</name>
    <dbReference type="NCBI Taxonomy" id="1776034"/>
    <lineage>
        <taxon>Bacteria</taxon>
        <taxon>Pseudomonadati</taxon>
        <taxon>Pseudomonadota</taxon>
        <taxon>Gammaproteobacteria</taxon>
        <taxon>Lysobacterales</taxon>
        <taxon>Lysobacteraceae</taxon>
        <taxon>Coralloluteibacterium</taxon>
    </lineage>
</organism>
<dbReference type="RefSeq" id="WP_213173972.1">
    <property type="nucleotide sequence ID" value="NZ_JAGQFT020000028.1"/>
</dbReference>
<reference evidence="1 2" key="1">
    <citation type="journal article" date="2021" name="Microbiol. Resour. Announc.">
        <title>Draft Genome Sequence of Coralloluteibacterium stylophorae LMG 29479T.</title>
        <authorList>
            <person name="Karlyshev A.V."/>
            <person name="Kudryashova E.B."/>
            <person name="Ariskina E.V."/>
            <person name="Conroy A.P."/>
            <person name="Abidueva E.Y."/>
        </authorList>
    </citation>
    <scope>NUCLEOTIDE SEQUENCE [LARGE SCALE GENOMIC DNA]</scope>
    <source>
        <strain evidence="1 2">LMG 29479</strain>
    </source>
</reference>
<evidence type="ECO:0000313" key="1">
    <source>
        <dbReference type="EMBL" id="MBS7459049.1"/>
    </source>
</evidence>
<name>A0AAP2CF62_9GAMM</name>
<dbReference type="EMBL" id="JAGQFT020000028">
    <property type="protein sequence ID" value="MBS7459049.1"/>
    <property type="molecule type" value="Genomic_DNA"/>
</dbReference>
<accession>A0AAP2CF62</accession>
<comment type="caution">
    <text evidence="1">The sequence shown here is derived from an EMBL/GenBank/DDBJ whole genome shotgun (WGS) entry which is preliminary data.</text>
</comment>
<keyword evidence="2" id="KW-1185">Reference proteome</keyword>